<dbReference type="PANTHER" id="PTHR23521">
    <property type="entry name" value="TRANSPORTER MFS SUPERFAMILY"/>
    <property type="match status" value="1"/>
</dbReference>
<feature type="transmembrane region" description="Helical" evidence="5">
    <location>
        <begin position="264"/>
        <end position="285"/>
    </location>
</feature>
<sequence>MAEQSNKFYSLFFSVFFLFAGFGLFLNSAGVELAQMGVNNTAIGILNAAFFVGATLSAVVAHRVVSGVGHIRGFSVFGALFAISALGHTMTDNLWVWGVLRVLLGFCYYSLLMIVESWLVERSAAVARAKTLALYNVVYYISFTAGIGLLSLKLSSHDIFTMAAIMVMMAMLPVTMTGSKAPEQPPHQRISLPRLFAIAPLALVGSFVAGLLMNGFFTMTSVFLLQQQFNVRQISFYLMIAMALGFVVQLPVARFSDRFGRRTAIGVCSMISAVGAATGIGLMLAGIQAMWVHYVTAVFFGIGLFTLYALSVARANDQIPHEMSTVEVSRSLLFSYGMGSLLAPVILGLTMDQTGRYGFYGYFTVFASILAVFAWRQQAVPEDRRNVYVNMPATAAGPAVADLDPRNDCGVNKPFDEEEAQAYANQIVQEEEIKPEPEPTV</sequence>
<evidence type="ECO:0000313" key="7">
    <source>
        <dbReference type="EMBL" id="MCS4534599.1"/>
    </source>
</evidence>
<accession>A0ABT2FG37</accession>
<feature type="transmembrane region" description="Helical" evidence="5">
    <location>
        <begin position="41"/>
        <end position="61"/>
    </location>
</feature>
<gene>
    <name evidence="7" type="ORF">NXS09_09885</name>
</gene>
<dbReference type="CDD" id="cd17477">
    <property type="entry name" value="MFS_YcaD_like"/>
    <property type="match status" value="1"/>
</dbReference>
<dbReference type="InterPro" id="IPR036259">
    <property type="entry name" value="MFS_trans_sf"/>
</dbReference>
<name>A0ABT2FG37_9NEIS</name>
<dbReference type="PANTHER" id="PTHR23521:SF3">
    <property type="entry name" value="MFS TRANSPORTER"/>
    <property type="match status" value="1"/>
</dbReference>
<dbReference type="InterPro" id="IPR020846">
    <property type="entry name" value="MFS_dom"/>
</dbReference>
<dbReference type="InterPro" id="IPR047200">
    <property type="entry name" value="MFS_YcaD-like"/>
</dbReference>
<feature type="domain" description="Major facilitator superfamily (MFS) profile" evidence="6">
    <location>
        <begin position="7"/>
        <end position="385"/>
    </location>
</feature>
<evidence type="ECO:0000256" key="1">
    <source>
        <dbReference type="ARBA" id="ARBA00004141"/>
    </source>
</evidence>
<keyword evidence="2 5" id="KW-0812">Transmembrane</keyword>
<feature type="transmembrane region" description="Helical" evidence="5">
    <location>
        <begin position="331"/>
        <end position="351"/>
    </location>
</feature>
<dbReference type="PROSITE" id="PS50850">
    <property type="entry name" value="MFS"/>
    <property type="match status" value="1"/>
</dbReference>
<dbReference type="Pfam" id="PF07690">
    <property type="entry name" value="MFS_1"/>
    <property type="match status" value="1"/>
</dbReference>
<comment type="caution">
    <text evidence="7">The sequence shown here is derived from an EMBL/GenBank/DDBJ whole genome shotgun (WGS) entry which is preliminary data.</text>
</comment>
<keyword evidence="8" id="KW-1185">Reference proteome</keyword>
<dbReference type="RefSeq" id="WP_259292353.1">
    <property type="nucleotide sequence ID" value="NZ_JANUXW010000011.1"/>
</dbReference>
<dbReference type="Gene3D" id="1.20.1250.20">
    <property type="entry name" value="MFS general substrate transporter like domains"/>
    <property type="match status" value="2"/>
</dbReference>
<evidence type="ECO:0000256" key="4">
    <source>
        <dbReference type="ARBA" id="ARBA00023136"/>
    </source>
</evidence>
<organism evidence="7 8">
    <name type="scientific">Neisseria montereyensis</name>
    <dbReference type="NCBI Taxonomy" id="2973938"/>
    <lineage>
        <taxon>Bacteria</taxon>
        <taxon>Pseudomonadati</taxon>
        <taxon>Pseudomonadota</taxon>
        <taxon>Betaproteobacteria</taxon>
        <taxon>Neisseriales</taxon>
        <taxon>Neisseriaceae</taxon>
        <taxon>Neisseria</taxon>
    </lineage>
</organism>
<keyword evidence="4 5" id="KW-0472">Membrane</keyword>
<evidence type="ECO:0000313" key="8">
    <source>
        <dbReference type="Proteomes" id="UP001166947"/>
    </source>
</evidence>
<reference evidence="7" key="1">
    <citation type="submission" date="2022-08" db="EMBL/GenBank/DDBJ databases">
        <authorList>
            <person name="Volokhov D.V."/>
            <person name="Furtak V.A."/>
            <person name="Zagorodnyaya T.A."/>
        </authorList>
    </citation>
    <scope>NUCLEOTIDE SEQUENCE</scope>
    <source>
        <strain evidence="7">CSL10203-ORH2</strain>
    </source>
</reference>
<dbReference type="EMBL" id="JANUXW010000011">
    <property type="protein sequence ID" value="MCS4534599.1"/>
    <property type="molecule type" value="Genomic_DNA"/>
</dbReference>
<proteinExistence type="predicted"/>
<keyword evidence="3 5" id="KW-1133">Transmembrane helix</keyword>
<dbReference type="InterPro" id="IPR005829">
    <property type="entry name" value="Sugar_transporter_CS"/>
</dbReference>
<evidence type="ECO:0000256" key="5">
    <source>
        <dbReference type="SAM" id="Phobius"/>
    </source>
</evidence>
<feature type="transmembrane region" description="Helical" evidence="5">
    <location>
        <begin position="132"/>
        <end position="152"/>
    </location>
</feature>
<feature type="transmembrane region" description="Helical" evidence="5">
    <location>
        <begin position="158"/>
        <end position="174"/>
    </location>
</feature>
<reference evidence="7" key="2">
    <citation type="journal article" date="2023" name="Curr. Microbiol.">
        <title>Neisseria montereyensis sp. nov., Isolated from Oropharynx of California Sea Lion (Zalophus californianus): Genomic, Phylogenetic, and Phenotypic Study.</title>
        <authorList>
            <person name="Volokhov D.V."/>
            <person name="Zagorodnyaya T.A."/>
            <person name="Furtak V.A."/>
            <person name="Nattanmai G."/>
            <person name="Randall L."/>
            <person name="Jose S."/>
            <person name="Gao Y."/>
            <person name="Gulland F.M."/>
            <person name="Eisenberg T."/>
            <person name="Delmonte P."/>
            <person name="Blom J."/>
            <person name="Mitchell K.K."/>
        </authorList>
    </citation>
    <scope>NUCLEOTIDE SEQUENCE</scope>
    <source>
        <strain evidence="7">CSL10203-ORH2</strain>
    </source>
</reference>
<protein>
    <submittedName>
        <fullName evidence="7">MFS transporter</fullName>
    </submittedName>
</protein>
<dbReference type="SUPFAM" id="SSF103473">
    <property type="entry name" value="MFS general substrate transporter"/>
    <property type="match status" value="1"/>
</dbReference>
<feature type="transmembrane region" description="Helical" evidence="5">
    <location>
        <begin position="291"/>
        <end position="310"/>
    </location>
</feature>
<feature type="transmembrane region" description="Helical" evidence="5">
    <location>
        <begin position="96"/>
        <end position="120"/>
    </location>
</feature>
<dbReference type="Proteomes" id="UP001166947">
    <property type="component" value="Unassembled WGS sequence"/>
</dbReference>
<dbReference type="PROSITE" id="PS00216">
    <property type="entry name" value="SUGAR_TRANSPORT_1"/>
    <property type="match status" value="1"/>
</dbReference>
<evidence type="ECO:0000256" key="2">
    <source>
        <dbReference type="ARBA" id="ARBA00022692"/>
    </source>
</evidence>
<evidence type="ECO:0000259" key="6">
    <source>
        <dbReference type="PROSITE" id="PS50850"/>
    </source>
</evidence>
<comment type="subcellular location">
    <subcellularLocation>
        <location evidence="1">Membrane</location>
        <topology evidence="1">Multi-pass membrane protein</topology>
    </subcellularLocation>
</comment>
<dbReference type="InterPro" id="IPR011701">
    <property type="entry name" value="MFS"/>
</dbReference>
<feature type="transmembrane region" description="Helical" evidence="5">
    <location>
        <begin position="234"/>
        <end position="252"/>
    </location>
</feature>
<feature type="transmembrane region" description="Helical" evidence="5">
    <location>
        <begin position="73"/>
        <end position="90"/>
    </location>
</feature>
<feature type="transmembrane region" description="Helical" evidence="5">
    <location>
        <begin position="9"/>
        <end position="29"/>
    </location>
</feature>
<feature type="transmembrane region" description="Helical" evidence="5">
    <location>
        <begin position="195"/>
        <end position="214"/>
    </location>
</feature>
<feature type="transmembrane region" description="Helical" evidence="5">
    <location>
        <begin position="357"/>
        <end position="375"/>
    </location>
</feature>
<evidence type="ECO:0000256" key="3">
    <source>
        <dbReference type="ARBA" id="ARBA00022989"/>
    </source>
</evidence>